<dbReference type="PATRIC" id="fig|84022.5.peg.1034"/>
<dbReference type="PANTHER" id="PTHR45138:SF9">
    <property type="entry name" value="DIGUANYLATE CYCLASE DGCM-RELATED"/>
    <property type="match status" value="1"/>
</dbReference>
<dbReference type="InterPro" id="IPR011006">
    <property type="entry name" value="CheY-like_superfamily"/>
</dbReference>
<organism evidence="3 4">
    <name type="scientific">Clostridium aceticum</name>
    <dbReference type="NCBI Taxonomy" id="84022"/>
    <lineage>
        <taxon>Bacteria</taxon>
        <taxon>Bacillati</taxon>
        <taxon>Bacillota</taxon>
        <taxon>Clostridia</taxon>
        <taxon>Eubacteriales</taxon>
        <taxon>Clostridiaceae</taxon>
        <taxon>Clostridium</taxon>
    </lineage>
</organism>
<dbReference type="PANTHER" id="PTHR45138">
    <property type="entry name" value="REGULATORY COMPONENTS OF SENSORY TRANSDUCTION SYSTEM"/>
    <property type="match status" value="1"/>
</dbReference>
<dbReference type="PROSITE" id="PS50110">
    <property type="entry name" value="RESPONSE_REGULATORY"/>
    <property type="match status" value="1"/>
</dbReference>
<dbReference type="GO" id="GO:0005886">
    <property type="term" value="C:plasma membrane"/>
    <property type="evidence" value="ECO:0007669"/>
    <property type="project" value="TreeGrafter"/>
</dbReference>
<accession>A0A0D8I882</accession>
<name>A0A0D8I882_9CLOT</name>
<dbReference type="Pfam" id="PF00990">
    <property type="entry name" value="GGDEF"/>
    <property type="match status" value="1"/>
</dbReference>
<dbReference type="GO" id="GO:0000160">
    <property type="term" value="P:phosphorelay signal transduction system"/>
    <property type="evidence" value="ECO:0007669"/>
    <property type="project" value="InterPro"/>
</dbReference>
<proteinExistence type="predicted"/>
<dbReference type="AlphaFoldDB" id="A0A0D8I882"/>
<dbReference type="InterPro" id="IPR029787">
    <property type="entry name" value="Nucleotide_cyclase"/>
</dbReference>
<dbReference type="KEGG" id="cace:CACET_c37850"/>
<protein>
    <recommendedName>
        <fullName evidence="1">Stage 0 sporulation protein A homolog</fullName>
    </recommendedName>
</protein>
<dbReference type="FunFam" id="3.30.70.270:FF:000001">
    <property type="entry name" value="Diguanylate cyclase domain protein"/>
    <property type="match status" value="1"/>
</dbReference>
<dbReference type="Proteomes" id="UP000035704">
    <property type="component" value="Chromosome"/>
</dbReference>
<sequence length="333" mass="37686">MKNNKINDEINILIVDDRVENLLVLEGLLESIDCNIIKATSGNEALGLMLEHDIALVLLDVQMPEMDGFETAELMRGNDRTRHVPIIFVTAIYKEKRFIFKGYEIGAVDYLFKPIEPVILKSKVNVFLDLYRQKKLLKEQAQLLEEKLKEVLVLQEANGRLHSLSNLDGLTGIPNRRSFDEYMKRSWRDSIREQQPISIIMIDIDCFKAYNDHYGHIKGDECLIKVAKSLAASVKRPMDFVARYGGEEFVAILPKTDGKGATLVAEDLRKTIQQLAIEHKYSQVIPYITVSLGVATIIPKESYSIEAFIDSADKALYQAKLGGRNRVISSGIK</sequence>
<dbReference type="SUPFAM" id="SSF52172">
    <property type="entry name" value="CheY-like"/>
    <property type="match status" value="1"/>
</dbReference>
<dbReference type="InterPro" id="IPR001789">
    <property type="entry name" value="Sig_transdc_resp-reg_receiver"/>
</dbReference>
<dbReference type="GO" id="GO:1902201">
    <property type="term" value="P:negative regulation of bacterial-type flagellum-dependent cell motility"/>
    <property type="evidence" value="ECO:0007669"/>
    <property type="project" value="TreeGrafter"/>
</dbReference>
<dbReference type="CDD" id="cd01949">
    <property type="entry name" value="GGDEF"/>
    <property type="match status" value="1"/>
</dbReference>
<dbReference type="SMART" id="SM00448">
    <property type="entry name" value="REC"/>
    <property type="match status" value="1"/>
</dbReference>
<dbReference type="GO" id="GO:0052621">
    <property type="term" value="F:diguanylate cyclase activity"/>
    <property type="evidence" value="ECO:0007669"/>
    <property type="project" value="TreeGrafter"/>
</dbReference>
<dbReference type="SUPFAM" id="SSF55073">
    <property type="entry name" value="Nucleotide cyclase"/>
    <property type="match status" value="1"/>
</dbReference>
<comment type="function">
    <text evidence="2">May play the central regulatory role in sporulation. It may be an element of the effector pathway responsible for the activation of sporulation genes in response to nutritional stress. Spo0A may act in concert with spo0H (a sigma factor) to control the expression of some genes that are critical to the sporulation process.</text>
</comment>
<evidence type="ECO:0000256" key="1">
    <source>
        <dbReference type="ARBA" id="ARBA00018672"/>
    </source>
</evidence>
<dbReference type="Gene3D" id="3.30.70.270">
    <property type="match status" value="1"/>
</dbReference>
<dbReference type="Pfam" id="PF00072">
    <property type="entry name" value="Response_reg"/>
    <property type="match status" value="1"/>
</dbReference>
<evidence type="ECO:0000313" key="4">
    <source>
        <dbReference type="Proteomes" id="UP000035704"/>
    </source>
</evidence>
<evidence type="ECO:0000256" key="2">
    <source>
        <dbReference type="ARBA" id="ARBA00024867"/>
    </source>
</evidence>
<gene>
    <name evidence="3" type="primary">cph</name>
    <name evidence="3" type="ORF">CACET_c37850</name>
</gene>
<reference evidence="3 4" key="1">
    <citation type="submission" date="2014-10" db="EMBL/GenBank/DDBJ databases">
        <title>Genome sequence of Clostridium aceticum DSM 1496.</title>
        <authorList>
            <person name="Poehlein A."/>
            <person name="Schiel-Bengelsdorf B."/>
            <person name="Gottschalk G."/>
            <person name="Duerre P."/>
            <person name="Daniel R."/>
        </authorList>
    </citation>
    <scope>NUCLEOTIDE SEQUENCE [LARGE SCALE GENOMIC DNA]</scope>
    <source>
        <strain evidence="3 4">DSM 1496</strain>
    </source>
</reference>
<dbReference type="InterPro" id="IPR050469">
    <property type="entry name" value="Diguanylate_Cyclase"/>
</dbReference>
<dbReference type="OrthoDB" id="9805474at2"/>
<dbReference type="RefSeq" id="WP_044825553.1">
    <property type="nucleotide sequence ID" value="NZ_CP009687.1"/>
</dbReference>
<dbReference type="NCBIfam" id="TIGR00254">
    <property type="entry name" value="GGDEF"/>
    <property type="match status" value="1"/>
</dbReference>
<dbReference type="EMBL" id="CP009687">
    <property type="protein sequence ID" value="AKL97213.1"/>
    <property type="molecule type" value="Genomic_DNA"/>
</dbReference>
<keyword evidence="4" id="KW-1185">Reference proteome</keyword>
<evidence type="ECO:0000313" key="3">
    <source>
        <dbReference type="EMBL" id="AKL97213.1"/>
    </source>
</evidence>
<dbReference type="GO" id="GO:0043709">
    <property type="term" value="P:cell adhesion involved in single-species biofilm formation"/>
    <property type="evidence" value="ECO:0007669"/>
    <property type="project" value="TreeGrafter"/>
</dbReference>
<dbReference type="Gene3D" id="3.40.50.2300">
    <property type="match status" value="1"/>
</dbReference>
<dbReference type="InterPro" id="IPR000160">
    <property type="entry name" value="GGDEF_dom"/>
</dbReference>
<dbReference type="PROSITE" id="PS50887">
    <property type="entry name" value="GGDEF"/>
    <property type="match status" value="1"/>
</dbReference>
<dbReference type="STRING" id="84022.CACET_c37850"/>
<dbReference type="InterPro" id="IPR043128">
    <property type="entry name" value="Rev_trsase/Diguanyl_cyclase"/>
</dbReference>
<dbReference type="SMART" id="SM00267">
    <property type="entry name" value="GGDEF"/>
    <property type="match status" value="1"/>
</dbReference>